<dbReference type="Proteomes" id="UP001152795">
    <property type="component" value="Unassembled WGS sequence"/>
</dbReference>
<name>A0A7D9IXF9_PARCT</name>
<protein>
    <submittedName>
        <fullName evidence="1">Uncharacterized protein</fullName>
    </submittedName>
</protein>
<dbReference type="Pfam" id="PF18701">
    <property type="entry name" value="DUF5641"/>
    <property type="match status" value="1"/>
</dbReference>
<sequence>MSYAKQVLGSQPDDEKVLGVTWNNSSDTLVFRLDKMVNCEPELLQPITKRDLLSSTAKIYDPMGLISPVVLMMKVLFQETCKAELDWDMPLPLELSTRWEVWRANVSSCQEITIPRCVIPENKELIQSIELHGFGDSSKYAYGAVVYLRVVSEHKDGEEIICINDEARIQSEREVKSKPTSAASLSCANDNVTEKQSQLSLENILPKERYSTLCKLLRVTSYVLRFIANLRTKVAGTEPNLSRLSLEEITEAKHIWYKHIQGAIQTSKSFKQVQASLGLFKDNCGIWRCGGRLSNANIELSAKHPVFLPNDHWFSTLLVEECHRRVMHNGVRETLCEIRSEHWIAKGRQFVKKIIAKCTTCKRYEGGTYQIPPQPSLPDFRVSDDFAFTRVGVDFAGPVYAKPIFSKAPVVRDETDTPAGNGSLSRRATYLKKLLEHFWKRWSREYLLELRERHRVKGIRRSAKANPKEGDIVCVYEEKTPRNLWRLGKVEKLFKGNDGQVRAVALRIWNKGKETITLQRPVQKVYPVEGSRVDETTSVPVRRSERVAAIEARKQQSKRGR</sequence>
<evidence type="ECO:0000313" key="1">
    <source>
        <dbReference type="EMBL" id="CAB4015344.1"/>
    </source>
</evidence>
<dbReference type="AlphaFoldDB" id="A0A7D9IXF9"/>
<dbReference type="Pfam" id="PF05380">
    <property type="entry name" value="Peptidase_A17"/>
    <property type="match status" value="1"/>
</dbReference>
<dbReference type="OrthoDB" id="10049357at2759"/>
<dbReference type="PANTHER" id="PTHR47331:SF2">
    <property type="match status" value="1"/>
</dbReference>
<dbReference type="Pfam" id="PF17921">
    <property type="entry name" value="Integrase_H2C2"/>
    <property type="match status" value="1"/>
</dbReference>
<keyword evidence="2" id="KW-1185">Reference proteome</keyword>
<reference evidence="1" key="1">
    <citation type="submission" date="2020-04" db="EMBL/GenBank/DDBJ databases">
        <authorList>
            <person name="Alioto T."/>
            <person name="Alioto T."/>
            <person name="Gomez Garrido J."/>
        </authorList>
    </citation>
    <scope>NUCLEOTIDE SEQUENCE</scope>
    <source>
        <strain evidence="1">A484AB</strain>
    </source>
</reference>
<comment type="caution">
    <text evidence="1">The sequence shown here is derived from an EMBL/GenBank/DDBJ whole genome shotgun (WGS) entry which is preliminary data.</text>
</comment>
<dbReference type="PANTHER" id="PTHR47331">
    <property type="entry name" value="PHD-TYPE DOMAIN-CONTAINING PROTEIN"/>
    <property type="match status" value="1"/>
</dbReference>
<organism evidence="1 2">
    <name type="scientific">Paramuricea clavata</name>
    <name type="common">Red gorgonian</name>
    <name type="synonym">Violescent sea-whip</name>
    <dbReference type="NCBI Taxonomy" id="317549"/>
    <lineage>
        <taxon>Eukaryota</taxon>
        <taxon>Metazoa</taxon>
        <taxon>Cnidaria</taxon>
        <taxon>Anthozoa</taxon>
        <taxon>Octocorallia</taxon>
        <taxon>Malacalcyonacea</taxon>
        <taxon>Plexauridae</taxon>
        <taxon>Paramuricea</taxon>
    </lineage>
</organism>
<proteinExistence type="predicted"/>
<dbReference type="Gene3D" id="1.10.340.70">
    <property type="match status" value="1"/>
</dbReference>
<dbReference type="InterPro" id="IPR040676">
    <property type="entry name" value="DUF5641"/>
</dbReference>
<dbReference type="InterPro" id="IPR008042">
    <property type="entry name" value="Retrotrans_Pao"/>
</dbReference>
<accession>A0A7D9IXF9</accession>
<evidence type="ECO:0000313" key="2">
    <source>
        <dbReference type="Proteomes" id="UP001152795"/>
    </source>
</evidence>
<dbReference type="EMBL" id="CACRXK020008679">
    <property type="protein sequence ID" value="CAB4015344.1"/>
    <property type="molecule type" value="Genomic_DNA"/>
</dbReference>
<gene>
    <name evidence="1" type="ORF">PACLA_8A047928</name>
</gene>
<dbReference type="InterPro" id="IPR041588">
    <property type="entry name" value="Integrase_H2C2"/>
</dbReference>